<evidence type="ECO:0000256" key="5">
    <source>
        <dbReference type="ARBA" id="ARBA00022723"/>
    </source>
</evidence>
<keyword evidence="2" id="KW-0678">Repressor</keyword>
<dbReference type="SUPFAM" id="SSF57903">
    <property type="entry name" value="FYVE/PHD zinc finger"/>
    <property type="match status" value="1"/>
</dbReference>
<feature type="domain" description="SAMD1-like winged helix (WH)" evidence="15">
    <location>
        <begin position="1"/>
        <end position="74"/>
    </location>
</feature>
<dbReference type="Pfam" id="PF21524">
    <property type="entry name" value="SAMD1_WH"/>
    <property type="match status" value="1"/>
</dbReference>
<dbReference type="InterPro" id="IPR050548">
    <property type="entry name" value="PcG_chromatin_remod_factors"/>
</dbReference>
<dbReference type="PANTHER" id="PTHR12247:SF139">
    <property type="entry name" value="ATHERIN-RELATED"/>
    <property type="match status" value="1"/>
</dbReference>
<evidence type="ECO:0000259" key="14">
    <source>
        <dbReference type="PROSITE" id="PS50105"/>
    </source>
</evidence>
<evidence type="ECO:0000256" key="11">
    <source>
        <dbReference type="PROSITE-ProRule" id="PRU00146"/>
    </source>
</evidence>
<dbReference type="InterPro" id="IPR001660">
    <property type="entry name" value="SAM"/>
</dbReference>
<evidence type="ECO:0000256" key="10">
    <source>
        <dbReference type="ARBA" id="ARBA00023242"/>
    </source>
</evidence>
<keyword evidence="16" id="KW-1185">Reference proteome</keyword>
<dbReference type="PANTHER" id="PTHR12247">
    <property type="entry name" value="POLYCOMB GROUP PROTEIN"/>
    <property type="match status" value="1"/>
</dbReference>
<dbReference type="GeneID" id="106462312"/>
<keyword evidence="5" id="KW-0479">Metal-binding</keyword>
<name>A0ABM1SPK1_LIMPO</name>
<evidence type="ECO:0000256" key="2">
    <source>
        <dbReference type="ARBA" id="ARBA00022491"/>
    </source>
</evidence>
<proteinExistence type="predicted"/>
<evidence type="ECO:0000256" key="4">
    <source>
        <dbReference type="ARBA" id="ARBA00022553"/>
    </source>
</evidence>
<evidence type="ECO:0000256" key="1">
    <source>
        <dbReference type="ARBA" id="ARBA00004123"/>
    </source>
</evidence>
<dbReference type="InterPro" id="IPR019787">
    <property type="entry name" value="Znf_PHD-finger"/>
</dbReference>
<dbReference type="PROSITE" id="PS50105">
    <property type="entry name" value="SAM_DOMAIN"/>
    <property type="match status" value="1"/>
</dbReference>
<evidence type="ECO:0000256" key="9">
    <source>
        <dbReference type="ARBA" id="ARBA00022853"/>
    </source>
</evidence>
<keyword evidence="3" id="KW-1017">Isopeptide bond</keyword>
<dbReference type="Pfam" id="PF00536">
    <property type="entry name" value="SAM_1"/>
    <property type="match status" value="1"/>
</dbReference>
<dbReference type="CDD" id="cd15527">
    <property type="entry name" value="PHD2_KAT6A_6B"/>
    <property type="match status" value="1"/>
</dbReference>
<keyword evidence="4" id="KW-0597">Phosphoprotein</keyword>
<evidence type="ECO:0000256" key="3">
    <source>
        <dbReference type="ARBA" id="ARBA00022499"/>
    </source>
</evidence>
<dbReference type="SMART" id="SM00249">
    <property type="entry name" value="PHD"/>
    <property type="match status" value="2"/>
</dbReference>
<dbReference type="InterPro" id="IPR011011">
    <property type="entry name" value="Znf_FYVE_PHD"/>
</dbReference>
<dbReference type="Proteomes" id="UP000694941">
    <property type="component" value="Unplaced"/>
</dbReference>
<gene>
    <name evidence="17" type="primary">LOC106462312</name>
</gene>
<dbReference type="RefSeq" id="XP_022245557.1">
    <property type="nucleotide sequence ID" value="XM_022389849.1"/>
</dbReference>
<accession>A0ABM1SPK1</accession>
<evidence type="ECO:0000259" key="13">
    <source>
        <dbReference type="PROSITE" id="PS50016"/>
    </source>
</evidence>
<evidence type="ECO:0000256" key="6">
    <source>
        <dbReference type="ARBA" id="ARBA00022771"/>
    </source>
</evidence>
<keyword evidence="6 11" id="KW-0863">Zinc-finger</keyword>
<dbReference type="InterPro" id="IPR013761">
    <property type="entry name" value="SAM/pointed_sf"/>
</dbReference>
<evidence type="ECO:0000256" key="7">
    <source>
        <dbReference type="ARBA" id="ARBA00022833"/>
    </source>
</evidence>
<dbReference type="SUPFAM" id="SSF47769">
    <property type="entry name" value="SAM/Pointed domain"/>
    <property type="match status" value="1"/>
</dbReference>
<feature type="domain" description="SAM" evidence="14">
    <location>
        <begin position="418"/>
        <end position="466"/>
    </location>
</feature>
<evidence type="ECO:0000256" key="8">
    <source>
        <dbReference type="ARBA" id="ARBA00022843"/>
    </source>
</evidence>
<dbReference type="InterPro" id="IPR013083">
    <property type="entry name" value="Znf_RING/FYVE/PHD"/>
</dbReference>
<evidence type="ECO:0000313" key="17">
    <source>
        <dbReference type="RefSeq" id="XP_022245557.1"/>
    </source>
</evidence>
<sequence length="488" mass="54584">MSDNSYEQLILNTIDQLRGRKARPDLMRICHMLERKHGVNSADVKAELQRLVDANIIIKVDYKGSISYRNVSKSTHSCSNTRNGGLFNSDEVSKALGNAISQLTSREPTKTELGVSTGEIEKILGTLSLNIKLTQNELKTALEREVSVGAIKKLTTGNFVLATSRFSQQNFDSSQYNCLSSQNCVGLRKSEGGTKRHHTDSQGFRTKGQERGRRGRRKRFKKNPEHVLVDSASPLWSVGEDAEVRCNFCLLSASAHPQGDSEFLICIDCGGRASTKCMDYSPELAARARMYPWQCMYCKTCCMCNDSEDWDTMLICDACDKGFHMKCHVPKVTEEPTGTWICQQCMNEEQTQGSAGIVDERSVLSNELPEKLAYAETGQPTPYGFPVPDDEPSTNHIDALNQNCFERYPEIIPDAKDWTIDDVEKFFTQIGFPEQAPAFREQEIDGKSLLLMKRSDVLTGLSIKLGPALKIYNHVKRLQTGLTNGHLL</sequence>
<dbReference type="CDD" id="cd09583">
    <property type="entry name" value="SAM_Atherin-like"/>
    <property type="match status" value="1"/>
</dbReference>
<dbReference type="InterPro" id="IPR048589">
    <property type="entry name" value="SAMD1-like_WH"/>
</dbReference>
<dbReference type="PROSITE" id="PS52014">
    <property type="entry name" value="SAMD1_WH"/>
    <property type="match status" value="1"/>
</dbReference>
<feature type="domain" description="PHD-type" evidence="13">
    <location>
        <begin position="298"/>
        <end position="348"/>
    </location>
</feature>
<keyword evidence="9" id="KW-0156">Chromatin regulator</keyword>
<evidence type="ECO:0000256" key="12">
    <source>
        <dbReference type="SAM" id="MobiDB-lite"/>
    </source>
</evidence>
<dbReference type="SMART" id="SM00454">
    <property type="entry name" value="SAM"/>
    <property type="match status" value="1"/>
</dbReference>
<dbReference type="Gene3D" id="3.30.40.10">
    <property type="entry name" value="Zinc/RING finger domain, C3HC4 (zinc finger)"/>
    <property type="match status" value="1"/>
</dbReference>
<feature type="region of interest" description="Disordered" evidence="12">
    <location>
        <begin position="190"/>
        <end position="223"/>
    </location>
</feature>
<evidence type="ECO:0000259" key="15">
    <source>
        <dbReference type="PROSITE" id="PS52014"/>
    </source>
</evidence>
<organism evidence="16 17">
    <name type="scientific">Limulus polyphemus</name>
    <name type="common">Atlantic horseshoe crab</name>
    <dbReference type="NCBI Taxonomy" id="6850"/>
    <lineage>
        <taxon>Eukaryota</taxon>
        <taxon>Metazoa</taxon>
        <taxon>Ecdysozoa</taxon>
        <taxon>Arthropoda</taxon>
        <taxon>Chelicerata</taxon>
        <taxon>Merostomata</taxon>
        <taxon>Xiphosura</taxon>
        <taxon>Limulidae</taxon>
        <taxon>Limulus</taxon>
    </lineage>
</organism>
<keyword evidence="10" id="KW-0539">Nucleus</keyword>
<dbReference type="PROSITE" id="PS50016">
    <property type="entry name" value="ZF_PHD_2"/>
    <property type="match status" value="1"/>
</dbReference>
<evidence type="ECO:0000313" key="16">
    <source>
        <dbReference type="Proteomes" id="UP000694941"/>
    </source>
</evidence>
<dbReference type="Gene3D" id="1.10.150.50">
    <property type="entry name" value="Transcription Factor, Ets-1"/>
    <property type="match status" value="1"/>
</dbReference>
<protein>
    <submittedName>
        <fullName evidence="17">Histone acetyltransferase KAT6A-like isoform X2</fullName>
    </submittedName>
</protein>
<keyword evidence="7" id="KW-0862">Zinc</keyword>
<comment type="subcellular location">
    <subcellularLocation>
        <location evidence="1">Nucleus</location>
    </subcellularLocation>
</comment>
<dbReference type="InterPro" id="IPR001965">
    <property type="entry name" value="Znf_PHD"/>
</dbReference>
<dbReference type="Pfam" id="PF00628">
    <property type="entry name" value="PHD"/>
    <property type="match status" value="1"/>
</dbReference>
<keyword evidence="8" id="KW-0832">Ubl conjugation</keyword>
<reference evidence="17" key="1">
    <citation type="submission" date="2025-08" db="UniProtKB">
        <authorList>
            <consortium name="RefSeq"/>
        </authorList>
    </citation>
    <scope>IDENTIFICATION</scope>
    <source>
        <tissue evidence="17">Muscle</tissue>
    </source>
</reference>